<evidence type="ECO:0000313" key="2">
    <source>
        <dbReference type="EMBL" id="PLR07137.1"/>
    </source>
</evidence>
<evidence type="ECO:0000313" key="1">
    <source>
        <dbReference type="EMBL" id="AYV44797.1"/>
    </source>
</evidence>
<reference evidence="2 3" key="1">
    <citation type="submission" date="2017-12" db="EMBL/GenBank/DDBJ databases">
        <title>The genome sequence of Caulobacter flavus CGMCC1 15093.</title>
        <authorList>
            <person name="Gao J."/>
            <person name="Mao X."/>
            <person name="Sun J."/>
        </authorList>
    </citation>
    <scope>NUCLEOTIDE SEQUENCE [LARGE SCALE GENOMIC DNA]</scope>
    <source>
        <strain evidence="2 3">CGMCC1 15093</strain>
    </source>
</reference>
<evidence type="ECO:0000313" key="4">
    <source>
        <dbReference type="Proteomes" id="UP000281192"/>
    </source>
</evidence>
<dbReference type="OrthoDB" id="7192556at2"/>
<dbReference type="EMBL" id="CP026100">
    <property type="protein sequence ID" value="AYV44797.1"/>
    <property type="molecule type" value="Genomic_DNA"/>
</dbReference>
<dbReference type="AlphaFoldDB" id="A0A2N5CMC0"/>
<organism evidence="2 3">
    <name type="scientific">Caulobacter flavus</name>
    <dbReference type="NCBI Taxonomy" id="1679497"/>
    <lineage>
        <taxon>Bacteria</taxon>
        <taxon>Pseudomonadati</taxon>
        <taxon>Pseudomonadota</taxon>
        <taxon>Alphaproteobacteria</taxon>
        <taxon>Caulobacterales</taxon>
        <taxon>Caulobacteraceae</taxon>
        <taxon>Caulobacter</taxon>
    </lineage>
</organism>
<accession>A0A2N5CMC0</accession>
<dbReference type="RefSeq" id="WP_101715312.1">
    <property type="nucleotide sequence ID" value="NZ_CP026100.1"/>
</dbReference>
<proteinExistence type="predicted"/>
<reference evidence="1 4" key="2">
    <citation type="submission" date="2018-01" db="EMBL/GenBank/DDBJ databases">
        <title>Complete genome sequence of Caulobacter flavus RHGG3.</title>
        <authorList>
            <person name="Yang E."/>
        </authorList>
    </citation>
    <scope>NUCLEOTIDE SEQUENCE [LARGE SCALE GENOMIC DNA]</scope>
    <source>
        <strain evidence="1 4">RHGG3</strain>
    </source>
</reference>
<dbReference type="Proteomes" id="UP000234483">
    <property type="component" value="Unassembled WGS sequence"/>
</dbReference>
<evidence type="ECO:0000313" key="3">
    <source>
        <dbReference type="Proteomes" id="UP000234483"/>
    </source>
</evidence>
<gene>
    <name evidence="1" type="ORF">C1707_00135</name>
    <name evidence="2" type="ORF">CFHF_23250</name>
</gene>
<keyword evidence="4" id="KW-1185">Reference proteome</keyword>
<name>A0A2N5CMC0_9CAUL</name>
<sequence>MDLKQFEARLKALGARLDRWPEGEAEAALDLLTTSEAAQDLFARITAEDMNVFDDAGGDLSALADRIGRNL</sequence>
<dbReference type="KEGG" id="cfh:C1707_00135"/>
<dbReference type="EMBL" id="PJRQ01000047">
    <property type="protein sequence ID" value="PLR07137.1"/>
    <property type="molecule type" value="Genomic_DNA"/>
</dbReference>
<dbReference type="Proteomes" id="UP000281192">
    <property type="component" value="Chromosome"/>
</dbReference>
<protein>
    <submittedName>
        <fullName evidence="2">Uncharacterized protein</fullName>
    </submittedName>
</protein>